<sequence length="64" mass="7597">MSKNDRNALMHLPTSQQRAILATQHRHEEKVQKEDRRRQAKVDRKGNKNLYAYWATETPVYQCG</sequence>
<accession>A0A8H6K7Y1</accession>
<proteinExistence type="predicted"/>
<reference evidence="1" key="1">
    <citation type="journal article" date="2020" name="Phytopathology">
        <title>Genome Sequence Resources of Colletotrichum truncatum, C. plurivorum, C. musicola, and C. sojae: Four Species Pathogenic to Soybean (Glycine max).</title>
        <authorList>
            <person name="Rogerio F."/>
            <person name="Boufleur T.R."/>
            <person name="Ciampi-Guillardi M."/>
            <person name="Sukno S.A."/>
            <person name="Thon M.R."/>
            <person name="Massola Junior N.S."/>
            <person name="Baroncelli R."/>
        </authorList>
    </citation>
    <scope>NUCLEOTIDE SEQUENCE</scope>
    <source>
        <strain evidence="1">LFN0074</strain>
    </source>
</reference>
<organism evidence="1 2">
    <name type="scientific">Colletotrichum musicola</name>
    <dbReference type="NCBI Taxonomy" id="2175873"/>
    <lineage>
        <taxon>Eukaryota</taxon>
        <taxon>Fungi</taxon>
        <taxon>Dikarya</taxon>
        <taxon>Ascomycota</taxon>
        <taxon>Pezizomycotina</taxon>
        <taxon>Sordariomycetes</taxon>
        <taxon>Hypocreomycetidae</taxon>
        <taxon>Glomerellales</taxon>
        <taxon>Glomerellaceae</taxon>
        <taxon>Colletotrichum</taxon>
        <taxon>Colletotrichum orchidearum species complex</taxon>
    </lineage>
</organism>
<evidence type="ECO:0000313" key="2">
    <source>
        <dbReference type="Proteomes" id="UP000639643"/>
    </source>
</evidence>
<dbReference type="OrthoDB" id="19329at2759"/>
<dbReference type="EMBL" id="WIGM01000410">
    <property type="protein sequence ID" value="KAF6826140.1"/>
    <property type="molecule type" value="Genomic_DNA"/>
</dbReference>
<keyword evidence="2" id="KW-1185">Reference proteome</keyword>
<comment type="caution">
    <text evidence="1">The sequence shown here is derived from an EMBL/GenBank/DDBJ whole genome shotgun (WGS) entry which is preliminary data.</text>
</comment>
<evidence type="ECO:0000313" key="1">
    <source>
        <dbReference type="EMBL" id="KAF6826140.1"/>
    </source>
</evidence>
<name>A0A8H6K7Y1_9PEZI</name>
<protein>
    <submittedName>
        <fullName evidence="1">Pre-60s factor</fullName>
    </submittedName>
</protein>
<gene>
    <name evidence="1" type="ORF">CMUS01_09561</name>
</gene>
<dbReference type="Proteomes" id="UP000639643">
    <property type="component" value="Unassembled WGS sequence"/>
</dbReference>
<dbReference type="AlphaFoldDB" id="A0A8H6K7Y1"/>